<dbReference type="InterPro" id="IPR000315">
    <property type="entry name" value="Znf_B-box"/>
</dbReference>
<dbReference type="GO" id="GO:0006355">
    <property type="term" value="P:regulation of DNA-templated transcription"/>
    <property type="evidence" value="ECO:0007669"/>
    <property type="project" value="TreeGrafter"/>
</dbReference>
<dbReference type="SUPFAM" id="SSF57845">
    <property type="entry name" value="B-box zinc-binding domain"/>
    <property type="match status" value="1"/>
</dbReference>
<dbReference type="GO" id="GO:0000976">
    <property type="term" value="F:transcription cis-regulatory region binding"/>
    <property type="evidence" value="ECO:0007669"/>
    <property type="project" value="UniProtKB-ARBA"/>
</dbReference>
<evidence type="ECO:0000256" key="3">
    <source>
        <dbReference type="ARBA" id="ARBA00022737"/>
    </source>
</evidence>
<evidence type="ECO:0000256" key="2">
    <source>
        <dbReference type="ARBA" id="ARBA00022723"/>
    </source>
</evidence>
<dbReference type="GO" id="GO:0008270">
    <property type="term" value="F:zinc ion binding"/>
    <property type="evidence" value="ECO:0007669"/>
    <property type="project" value="UniProtKB-KW"/>
</dbReference>
<evidence type="ECO:0000313" key="12">
    <source>
        <dbReference type="Proteomes" id="UP001152484"/>
    </source>
</evidence>
<evidence type="ECO:0000313" key="11">
    <source>
        <dbReference type="EMBL" id="CAH9077789.1"/>
    </source>
</evidence>
<evidence type="ECO:0000256" key="5">
    <source>
        <dbReference type="ARBA" id="ARBA00022833"/>
    </source>
</evidence>
<comment type="subcellular location">
    <subcellularLocation>
        <location evidence="1">Nucleus</location>
    </subcellularLocation>
</comment>
<dbReference type="GO" id="GO:0005634">
    <property type="term" value="C:nucleus"/>
    <property type="evidence" value="ECO:0007669"/>
    <property type="project" value="UniProtKB-SubCell"/>
</dbReference>
<evidence type="ECO:0000259" key="10">
    <source>
        <dbReference type="PROSITE" id="PS50119"/>
    </source>
</evidence>
<keyword evidence="6" id="KW-0805">Transcription regulation</keyword>
<dbReference type="OrthoDB" id="153872at2759"/>
<dbReference type="PANTHER" id="PTHR31832">
    <property type="entry name" value="B-BOX ZINC FINGER PROTEIN 22"/>
    <property type="match status" value="1"/>
</dbReference>
<dbReference type="Proteomes" id="UP001152484">
    <property type="component" value="Unassembled WGS sequence"/>
</dbReference>
<keyword evidence="5" id="KW-0862">Zinc</keyword>
<keyword evidence="7" id="KW-0804">Transcription</keyword>
<proteinExistence type="predicted"/>
<keyword evidence="12" id="KW-1185">Reference proteome</keyword>
<feature type="domain" description="B box-type" evidence="10">
    <location>
        <begin position="1"/>
        <end position="47"/>
    </location>
</feature>
<dbReference type="GO" id="GO:0009640">
    <property type="term" value="P:photomorphogenesis"/>
    <property type="evidence" value="ECO:0007669"/>
    <property type="project" value="TreeGrafter"/>
</dbReference>
<keyword evidence="2" id="KW-0479">Metal-binding</keyword>
<comment type="caution">
    <text evidence="11">The sequence shown here is derived from an EMBL/GenBank/DDBJ whole genome shotgun (WGS) entry which is preliminary data.</text>
</comment>
<evidence type="ECO:0000256" key="8">
    <source>
        <dbReference type="ARBA" id="ARBA00023242"/>
    </source>
</evidence>
<keyword evidence="8" id="KW-0539">Nucleus</keyword>
<keyword evidence="3" id="KW-0677">Repeat</keyword>
<evidence type="ECO:0000256" key="4">
    <source>
        <dbReference type="ARBA" id="ARBA00022771"/>
    </source>
</evidence>
<protein>
    <recommendedName>
        <fullName evidence="10">B box-type domain-containing protein</fullName>
    </recommendedName>
</protein>
<accession>A0A9P0YW40</accession>
<organism evidence="11 12">
    <name type="scientific">Cuscuta europaea</name>
    <name type="common">European dodder</name>
    <dbReference type="NCBI Taxonomy" id="41803"/>
    <lineage>
        <taxon>Eukaryota</taxon>
        <taxon>Viridiplantae</taxon>
        <taxon>Streptophyta</taxon>
        <taxon>Embryophyta</taxon>
        <taxon>Tracheophyta</taxon>
        <taxon>Spermatophyta</taxon>
        <taxon>Magnoliopsida</taxon>
        <taxon>eudicotyledons</taxon>
        <taxon>Gunneridae</taxon>
        <taxon>Pentapetalae</taxon>
        <taxon>asterids</taxon>
        <taxon>lamiids</taxon>
        <taxon>Solanales</taxon>
        <taxon>Convolvulaceae</taxon>
        <taxon>Cuscuteae</taxon>
        <taxon>Cuscuta</taxon>
        <taxon>Cuscuta subgen. Cuscuta</taxon>
    </lineage>
</organism>
<reference evidence="11" key="1">
    <citation type="submission" date="2022-07" db="EMBL/GenBank/DDBJ databases">
        <authorList>
            <person name="Macas J."/>
            <person name="Novak P."/>
            <person name="Neumann P."/>
        </authorList>
    </citation>
    <scope>NUCLEOTIDE SEQUENCE</scope>
</reference>
<dbReference type="PROSITE" id="PS50119">
    <property type="entry name" value="ZF_BBOX"/>
    <property type="match status" value="2"/>
</dbReference>
<dbReference type="CDD" id="cd19821">
    <property type="entry name" value="Bbox1_BBX-like"/>
    <property type="match status" value="2"/>
</dbReference>
<name>A0A9P0YW40_CUSEU</name>
<dbReference type="Gene3D" id="3.30.160.60">
    <property type="entry name" value="Classic Zinc Finger"/>
    <property type="match status" value="1"/>
</dbReference>
<evidence type="ECO:0000256" key="7">
    <source>
        <dbReference type="ARBA" id="ARBA00023163"/>
    </source>
</evidence>
<evidence type="ECO:0000256" key="1">
    <source>
        <dbReference type="ARBA" id="ARBA00004123"/>
    </source>
</evidence>
<dbReference type="SMART" id="SM00336">
    <property type="entry name" value="BBOX"/>
    <property type="match status" value="2"/>
</dbReference>
<dbReference type="Pfam" id="PF00643">
    <property type="entry name" value="zf-B_box"/>
    <property type="match status" value="2"/>
</dbReference>
<keyword evidence="4 9" id="KW-0863">Zinc-finger</keyword>
<dbReference type="InterPro" id="IPR049808">
    <property type="entry name" value="CONSTANS-like_Bbox1"/>
</dbReference>
<gene>
    <name evidence="11" type="ORF">CEURO_LOCUS6446</name>
</gene>
<dbReference type="AlphaFoldDB" id="A0A9P0YW40"/>
<evidence type="ECO:0000256" key="9">
    <source>
        <dbReference type="PROSITE-ProRule" id="PRU00024"/>
    </source>
</evidence>
<dbReference type="FunFam" id="3.30.160.60:FF:000856">
    <property type="entry name" value="B-box zinc finger protein 21"/>
    <property type="match status" value="1"/>
</dbReference>
<sequence>MKIQCDVCGEDEAALFCVADEAALCPLCDQTVHNANKLASKHQRFSLLHPPPSQPPLCDICQERKAWLFCEEDRAMLCGECDVPIHKANENTKTHNRFLVTGVQLSPTSSSLSPSSPATSFKSQNYPSKTKHLFVSPTIQNTPPCYENGCGGYGQMGNYLNATASGSPLLEYLEMLPGYHFEELVDSSYGLFKMGEDDMFSLWDTNNESLGSLSSESSVSNWAPTTFKRPRISTD</sequence>
<feature type="domain" description="B box-type" evidence="10">
    <location>
        <begin position="53"/>
        <end position="100"/>
    </location>
</feature>
<dbReference type="EMBL" id="CAMAPE010000010">
    <property type="protein sequence ID" value="CAH9077789.1"/>
    <property type="molecule type" value="Genomic_DNA"/>
</dbReference>
<evidence type="ECO:0000256" key="6">
    <source>
        <dbReference type="ARBA" id="ARBA00023015"/>
    </source>
</evidence>
<dbReference type="InterPro" id="IPR051979">
    <property type="entry name" value="B-box_zinc_finger"/>
</dbReference>
<dbReference type="PANTHER" id="PTHR31832:SF52">
    <property type="entry name" value="B-BOX ZINC FINGER PROTEIN 21"/>
    <property type="match status" value="1"/>
</dbReference>